<dbReference type="GO" id="GO:0000287">
    <property type="term" value="F:magnesium ion binding"/>
    <property type="evidence" value="ECO:0007669"/>
    <property type="project" value="InterPro"/>
</dbReference>
<reference evidence="5 6" key="1">
    <citation type="journal article" date="2015" name="Genome Biol. Evol.">
        <title>Comparative Genomics of a Bacterivorous Green Alga Reveals Evolutionary Causalities and Consequences of Phago-Mixotrophic Mode of Nutrition.</title>
        <authorList>
            <person name="Burns J.A."/>
            <person name="Paasch A."/>
            <person name="Narechania A."/>
            <person name="Kim E."/>
        </authorList>
    </citation>
    <scope>NUCLEOTIDE SEQUENCE [LARGE SCALE GENOMIC DNA]</scope>
    <source>
        <strain evidence="5 6">PLY_AMNH</strain>
    </source>
</reference>
<dbReference type="AlphaFoldDB" id="A0AAE0C9P1"/>
<dbReference type="EMBL" id="LGRX02027014">
    <property type="protein sequence ID" value="KAK3249945.1"/>
    <property type="molecule type" value="Genomic_DNA"/>
</dbReference>
<dbReference type="Proteomes" id="UP001190700">
    <property type="component" value="Unassembled WGS sequence"/>
</dbReference>
<evidence type="ECO:0000256" key="1">
    <source>
        <dbReference type="ARBA" id="ARBA00013172"/>
    </source>
</evidence>
<keyword evidence="6" id="KW-1185">Reference proteome</keyword>
<dbReference type="InterPro" id="IPR037143">
    <property type="entry name" value="4-PPantetheinyl_Trfase_dom_sf"/>
</dbReference>
<dbReference type="GO" id="GO:0008897">
    <property type="term" value="F:holo-[acyl-carrier-protein] synthase activity"/>
    <property type="evidence" value="ECO:0007669"/>
    <property type="project" value="UniProtKB-EC"/>
</dbReference>
<dbReference type="Gene3D" id="3.90.470.20">
    <property type="entry name" value="4'-phosphopantetheinyl transferase domain"/>
    <property type="match status" value="2"/>
</dbReference>
<dbReference type="Pfam" id="PF22624">
    <property type="entry name" value="AASDHPPT_N"/>
    <property type="match status" value="1"/>
</dbReference>
<dbReference type="InterPro" id="IPR055066">
    <property type="entry name" value="AASDHPPT_N"/>
</dbReference>
<accession>A0AAE0C9P1</accession>
<protein>
    <recommendedName>
        <fullName evidence="1">holo-[acyl-carrier-protein] synthase</fullName>
        <ecNumber evidence="1">2.7.8.7</ecNumber>
    </recommendedName>
</protein>
<dbReference type="GO" id="GO:0019878">
    <property type="term" value="P:lysine biosynthetic process via aminoadipic acid"/>
    <property type="evidence" value="ECO:0007669"/>
    <property type="project" value="TreeGrafter"/>
</dbReference>
<evidence type="ECO:0000259" key="3">
    <source>
        <dbReference type="Pfam" id="PF01648"/>
    </source>
</evidence>
<dbReference type="SUPFAM" id="SSF56214">
    <property type="entry name" value="4'-phosphopantetheinyl transferase"/>
    <property type="match status" value="2"/>
</dbReference>
<evidence type="ECO:0000256" key="2">
    <source>
        <dbReference type="ARBA" id="ARBA00022679"/>
    </source>
</evidence>
<dbReference type="InterPro" id="IPR008278">
    <property type="entry name" value="4-PPantetheinyl_Trfase_dom"/>
</dbReference>
<evidence type="ECO:0000259" key="4">
    <source>
        <dbReference type="Pfam" id="PF22624"/>
    </source>
</evidence>
<comment type="caution">
    <text evidence="5">The sequence shown here is derived from an EMBL/GenBank/DDBJ whole genome shotgun (WGS) entry which is preliminary data.</text>
</comment>
<dbReference type="PANTHER" id="PTHR12215">
    <property type="entry name" value="PHOSPHOPANTETHEINE TRANSFERASE"/>
    <property type="match status" value="1"/>
</dbReference>
<proteinExistence type="predicted"/>
<evidence type="ECO:0000313" key="5">
    <source>
        <dbReference type="EMBL" id="KAK3249945.1"/>
    </source>
</evidence>
<feature type="domain" description="4'-phosphopantetheinyl transferase" evidence="3">
    <location>
        <begin position="169"/>
        <end position="243"/>
    </location>
</feature>
<keyword evidence="2" id="KW-0808">Transferase</keyword>
<evidence type="ECO:0000313" key="6">
    <source>
        <dbReference type="Proteomes" id="UP001190700"/>
    </source>
</evidence>
<dbReference type="PANTHER" id="PTHR12215:SF15">
    <property type="entry name" value="4'-PHOSPHOPANTETHEINYL TRANSFERASE SUPERFAMILY-RELATED"/>
    <property type="match status" value="1"/>
</dbReference>
<sequence>MIRTHFASPISFRVALLSHPSRQQNLLPRQVFPLANDSIENKNWDPTFHKRRHGYWDLALRRRISKQTRLPQEYLDILSNEERVALLSTENEEVRKEKLLARVLARTTLARYFNESVGPRDLCFHRTPAGKPEVSHVNGQAVELSQRIHFNLSHTDKLIACAVSQHSNIGVDVEGSTRKSKRGCVRLAQRWFSKEEAGSVASQPDDHRRARCFLRLWTLKEAVVKACGAGIAGMPFASFTARAAEPEGPQLQRVRQCLEQMTKLPVTSAALEIEIEQATQDMVIPRSSLLMLESSCGHLISICLQPAGDEHNITAPSRERFGITSLKTWWTIPLKKDRRTSGDLMVLGGTTSRTLPSKL</sequence>
<feature type="domain" description="4'-phosphopantetheinyl transferase N-terminal" evidence="4">
    <location>
        <begin position="75"/>
        <end position="164"/>
    </location>
</feature>
<dbReference type="EC" id="2.7.8.7" evidence="1"/>
<dbReference type="Pfam" id="PF01648">
    <property type="entry name" value="ACPS"/>
    <property type="match status" value="1"/>
</dbReference>
<dbReference type="GO" id="GO:0005829">
    <property type="term" value="C:cytosol"/>
    <property type="evidence" value="ECO:0007669"/>
    <property type="project" value="TreeGrafter"/>
</dbReference>
<organism evidence="5 6">
    <name type="scientific">Cymbomonas tetramitiformis</name>
    <dbReference type="NCBI Taxonomy" id="36881"/>
    <lineage>
        <taxon>Eukaryota</taxon>
        <taxon>Viridiplantae</taxon>
        <taxon>Chlorophyta</taxon>
        <taxon>Pyramimonadophyceae</taxon>
        <taxon>Pyramimonadales</taxon>
        <taxon>Pyramimonadaceae</taxon>
        <taxon>Cymbomonas</taxon>
    </lineage>
</organism>
<gene>
    <name evidence="5" type="ORF">CYMTET_40649</name>
</gene>
<dbReference type="InterPro" id="IPR050559">
    <property type="entry name" value="P-Pant_transferase_sf"/>
</dbReference>
<name>A0AAE0C9P1_9CHLO</name>